<comment type="caution">
    <text evidence="3">The sequence shown here is derived from an EMBL/GenBank/DDBJ whole genome shotgun (WGS) entry which is preliminary data.</text>
</comment>
<gene>
    <name evidence="3" type="ORF">GSI_12296</name>
</gene>
<proteinExistence type="predicted"/>
<dbReference type="SUPFAM" id="SSF54695">
    <property type="entry name" value="POZ domain"/>
    <property type="match status" value="1"/>
</dbReference>
<evidence type="ECO:0000256" key="1">
    <source>
        <dbReference type="SAM" id="MobiDB-lite"/>
    </source>
</evidence>
<keyword evidence="4" id="KW-1185">Reference proteome</keyword>
<evidence type="ECO:0000313" key="4">
    <source>
        <dbReference type="Proteomes" id="UP000230002"/>
    </source>
</evidence>
<dbReference type="EMBL" id="AYKW01000045">
    <property type="protein sequence ID" value="PIL26538.1"/>
    <property type="molecule type" value="Genomic_DNA"/>
</dbReference>
<name>A0A2G8RYZ0_9APHY</name>
<dbReference type="AlphaFoldDB" id="A0A2G8RYZ0"/>
<protein>
    <recommendedName>
        <fullName evidence="2">BTB domain-containing protein</fullName>
    </recommendedName>
</protein>
<feature type="compositionally biased region" description="Low complexity" evidence="1">
    <location>
        <begin position="25"/>
        <end position="45"/>
    </location>
</feature>
<dbReference type="Gene3D" id="3.30.710.10">
    <property type="entry name" value="Potassium Channel Kv1.1, Chain A"/>
    <property type="match status" value="1"/>
</dbReference>
<organism evidence="3 4">
    <name type="scientific">Ganoderma sinense ZZ0214-1</name>
    <dbReference type="NCBI Taxonomy" id="1077348"/>
    <lineage>
        <taxon>Eukaryota</taxon>
        <taxon>Fungi</taxon>
        <taxon>Dikarya</taxon>
        <taxon>Basidiomycota</taxon>
        <taxon>Agaricomycotina</taxon>
        <taxon>Agaricomycetes</taxon>
        <taxon>Polyporales</taxon>
        <taxon>Polyporaceae</taxon>
        <taxon>Ganoderma</taxon>
    </lineage>
</organism>
<sequence length="377" mass="41381">MSRSHDSEARPTKRTRLSDNGLAPSTQSHSTPANSSSSPSSAVSTSNLQRHPEIWFDDGNIVLVAEKTAFRIYRGLLVAQSTVFSDMFASSTSSPHETFDGSTPSTSPQVENKLSPTKEEPLRTFDEVSAVIRLAHKYHIPQVQHQALSFLREHHFTHSFPAFSHPLAPPGAGGAEIAIAPVHAIGAVNLARLTDTPSMLPLALYRCAYLGAGALLDGWTRADGTVERLSDADLRLCLAARVALANERFFLVSRVLDATPSARCPKRGRCHTNLLHMLTRAMREREVVRAEEEEAEADPDSGGGVLRDWGLLIEKFRDGKALCGSCVEELGRRAVNERKRVWNRLPEVLGIKVEVGDWEECSVVETNPRSLDSDSDE</sequence>
<dbReference type="Pfam" id="PF00651">
    <property type="entry name" value="BTB"/>
    <property type="match status" value="1"/>
</dbReference>
<accession>A0A2G8RYZ0</accession>
<feature type="region of interest" description="Disordered" evidence="1">
    <location>
        <begin position="90"/>
        <end position="120"/>
    </location>
</feature>
<feature type="domain" description="BTB" evidence="2">
    <location>
        <begin position="60"/>
        <end position="154"/>
    </location>
</feature>
<evidence type="ECO:0000259" key="2">
    <source>
        <dbReference type="Pfam" id="PF00651"/>
    </source>
</evidence>
<feature type="compositionally biased region" description="Basic and acidic residues" evidence="1">
    <location>
        <begin position="1"/>
        <end position="11"/>
    </location>
</feature>
<reference evidence="3 4" key="1">
    <citation type="journal article" date="2015" name="Sci. Rep.">
        <title>Chromosome-level genome map provides insights into diverse defense mechanisms in the medicinal fungus Ganoderma sinense.</title>
        <authorList>
            <person name="Zhu Y."/>
            <person name="Xu J."/>
            <person name="Sun C."/>
            <person name="Zhou S."/>
            <person name="Xu H."/>
            <person name="Nelson D.R."/>
            <person name="Qian J."/>
            <person name="Song J."/>
            <person name="Luo H."/>
            <person name="Xiang L."/>
            <person name="Li Y."/>
            <person name="Xu Z."/>
            <person name="Ji A."/>
            <person name="Wang L."/>
            <person name="Lu S."/>
            <person name="Hayward A."/>
            <person name="Sun W."/>
            <person name="Li X."/>
            <person name="Schwartz D.C."/>
            <person name="Wang Y."/>
            <person name="Chen S."/>
        </authorList>
    </citation>
    <scope>NUCLEOTIDE SEQUENCE [LARGE SCALE GENOMIC DNA]</scope>
    <source>
        <strain evidence="3 4">ZZ0214-1</strain>
    </source>
</reference>
<dbReference type="Proteomes" id="UP000230002">
    <property type="component" value="Unassembled WGS sequence"/>
</dbReference>
<evidence type="ECO:0000313" key="3">
    <source>
        <dbReference type="EMBL" id="PIL26538.1"/>
    </source>
</evidence>
<feature type="region of interest" description="Disordered" evidence="1">
    <location>
        <begin position="1"/>
        <end position="45"/>
    </location>
</feature>
<feature type="compositionally biased region" description="Polar residues" evidence="1">
    <location>
        <begin position="90"/>
        <end position="115"/>
    </location>
</feature>
<dbReference type="OrthoDB" id="3027208at2759"/>
<dbReference type="InterPro" id="IPR011333">
    <property type="entry name" value="SKP1/BTB/POZ_sf"/>
</dbReference>
<dbReference type="InterPro" id="IPR000210">
    <property type="entry name" value="BTB/POZ_dom"/>
</dbReference>